<comment type="caution">
    <text evidence="7">The sequence shown here is derived from an EMBL/GenBank/DDBJ whole genome shotgun (WGS) entry which is preliminary data.</text>
</comment>
<dbReference type="RefSeq" id="WP_031145394.1">
    <property type="nucleotide sequence ID" value="NZ_BNEE01000006.1"/>
</dbReference>
<protein>
    <submittedName>
        <fullName evidence="7">TetR family transcriptional regulator</fullName>
    </submittedName>
</protein>
<evidence type="ECO:0000256" key="3">
    <source>
        <dbReference type="ARBA" id="ARBA00023163"/>
    </source>
</evidence>
<dbReference type="Gene3D" id="1.10.357.10">
    <property type="entry name" value="Tetracycline Repressor, domain 2"/>
    <property type="match status" value="1"/>
</dbReference>
<feature type="DNA-binding region" description="H-T-H motif" evidence="4">
    <location>
        <begin position="41"/>
        <end position="60"/>
    </location>
</feature>
<dbReference type="PANTHER" id="PTHR30055:SF234">
    <property type="entry name" value="HTH-TYPE TRANSCRIPTIONAL REGULATOR BETI"/>
    <property type="match status" value="1"/>
</dbReference>
<keyword evidence="3" id="KW-0804">Transcription</keyword>
<feature type="region of interest" description="Disordered" evidence="5">
    <location>
        <begin position="1"/>
        <end position="20"/>
    </location>
</feature>
<dbReference type="AlphaFoldDB" id="A0A919H3F8"/>
<name>A0A919H3F8_9ACTN</name>
<organism evidence="7 8">
    <name type="scientific">Streptomyces xanthophaeus</name>
    <dbReference type="NCBI Taxonomy" id="67385"/>
    <lineage>
        <taxon>Bacteria</taxon>
        <taxon>Bacillati</taxon>
        <taxon>Actinomycetota</taxon>
        <taxon>Actinomycetes</taxon>
        <taxon>Kitasatosporales</taxon>
        <taxon>Streptomycetaceae</taxon>
        <taxon>Streptomyces</taxon>
    </lineage>
</organism>
<accession>A0A919H3F8</accession>
<sequence>MVSEAPRPGPRSRPRRADAERNTAAIVDAGLDCFLADPQASMAAIARAAGVSRVTLYSHFPTREALLDAALDRAVSEAAAALDGVHGPPAGGADGAASTSGPGGTAEELGRLVRTSWRLLDRHSAVFAAVSAALPPERLRERHERILAPVRRLVLRGQEAGELRSDQSADWLVTVVYSLVHAAAAEVQAGRMDPADAPEVLTSTVLAALTG</sequence>
<dbReference type="InterPro" id="IPR009057">
    <property type="entry name" value="Homeodomain-like_sf"/>
</dbReference>
<feature type="domain" description="HTH tetR-type" evidence="6">
    <location>
        <begin position="20"/>
        <end position="78"/>
    </location>
</feature>
<dbReference type="Pfam" id="PF00440">
    <property type="entry name" value="TetR_N"/>
    <property type="match status" value="1"/>
</dbReference>
<reference evidence="7" key="1">
    <citation type="submission" date="2020-09" db="EMBL/GenBank/DDBJ databases">
        <title>Whole genome shotgun sequence of Streptomyces xanthophaeus NBRC 12829.</title>
        <authorList>
            <person name="Komaki H."/>
            <person name="Tamura T."/>
        </authorList>
    </citation>
    <scope>NUCLEOTIDE SEQUENCE</scope>
    <source>
        <strain evidence="7">NBRC 12829</strain>
    </source>
</reference>
<evidence type="ECO:0000256" key="4">
    <source>
        <dbReference type="PROSITE-ProRule" id="PRU00335"/>
    </source>
</evidence>
<dbReference type="Proteomes" id="UP000600026">
    <property type="component" value="Unassembled WGS sequence"/>
</dbReference>
<evidence type="ECO:0000256" key="2">
    <source>
        <dbReference type="ARBA" id="ARBA00023125"/>
    </source>
</evidence>
<dbReference type="SUPFAM" id="SSF46689">
    <property type="entry name" value="Homeodomain-like"/>
    <property type="match status" value="1"/>
</dbReference>
<dbReference type="PROSITE" id="PS50977">
    <property type="entry name" value="HTH_TETR_2"/>
    <property type="match status" value="1"/>
</dbReference>
<feature type="region of interest" description="Disordered" evidence="5">
    <location>
        <begin position="85"/>
        <end position="107"/>
    </location>
</feature>
<evidence type="ECO:0000256" key="5">
    <source>
        <dbReference type="SAM" id="MobiDB-lite"/>
    </source>
</evidence>
<dbReference type="GO" id="GO:0000976">
    <property type="term" value="F:transcription cis-regulatory region binding"/>
    <property type="evidence" value="ECO:0007669"/>
    <property type="project" value="TreeGrafter"/>
</dbReference>
<proteinExistence type="predicted"/>
<evidence type="ECO:0000313" key="7">
    <source>
        <dbReference type="EMBL" id="GHI89742.1"/>
    </source>
</evidence>
<evidence type="ECO:0000259" key="6">
    <source>
        <dbReference type="PROSITE" id="PS50977"/>
    </source>
</evidence>
<keyword evidence="2 4" id="KW-0238">DNA-binding</keyword>
<dbReference type="SUPFAM" id="SSF48498">
    <property type="entry name" value="Tetracyclin repressor-like, C-terminal domain"/>
    <property type="match status" value="1"/>
</dbReference>
<dbReference type="InterPro" id="IPR050109">
    <property type="entry name" value="HTH-type_TetR-like_transc_reg"/>
</dbReference>
<dbReference type="EMBL" id="BNEE01000006">
    <property type="protein sequence ID" value="GHI89742.1"/>
    <property type="molecule type" value="Genomic_DNA"/>
</dbReference>
<evidence type="ECO:0000256" key="1">
    <source>
        <dbReference type="ARBA" id="ARBA00023015"/>
    </source>
</evidence>
<dbReference type="GO" id="GO:0003700">
    <property type="term" value="F:DNA-binding transcription factor activity"/>
    <property type="evidence" value="ECO:0007669"/>
    <property type="project" value="TreeGrafter"/>
</dbReference>
<dbReference type="PANTHER" id="PTHR30055">
    <property type="entry name" value="HTH-TYPE TRANSCRIPTIONAL REGULATOR RUTR"/>
    <property type="match status" value="1"/>
</dbReference>
<keyword evidence="8" id="KW-1185">Reference proteome</keyword>
<dbReference type="InterPro" id="IPR036271">
    <property type="entry name" value="Tet_transcr_reg_TetR-rel_C_sf"/>
</dbReference>
<dbReference type="OrthoDB" id="3869819at2"/>
<dbReference type="InterPro" id="IPR001647">
    <property type="entry name" value="HTH_TetR"/>
</dbReference>
<gene>
    <name evidence="7" type="ORF">Sxan_71060</name>
</gene>
<evidence type="ECO:0000313" key="8">
    <source>
        <dbReference type="Proteomes" id="UP000600026"/>
    </source>
</evidence>
<keyword evidence="1" id="KW-0805">Transcription regulation</keyword>